<name>B9L8W6_NAUPA</name>
<evidence type="ECO:0000313" key="2">
    <source>
        <dbReference type="EMBL" id="ACM92704.1"/>
    </source>
</evidence>
<dbReference type="EMBL" id="CP001279">
    <property type="protein sequence ID" value="ACM92704.1"/>
    <property type="molecule type" value="Genomic_DNA"/>
</dbReference>
<dbReference type="RefSeq" id="WP_015901756.1">
    <property type="nucleotide sequence ID" value="NC_012115.1"/>
</dbReference>
<keyword evidence="3" id="KW-1185">Reference proteome</keyword>
<evidence type="ECO:0000256" key="1">
    <source>
        <dbReference type="SAM" id="Phobius"/>
    </source>
</evidence>
<feature type="transmembrane region" description="Helical" evidence="1">
    <location>
        <begin position="12"/>
        <end position="35"/>
    </location>
</feature>
<feature type="transmembrane region" description="Helical" evidence="1">
    <location>
        <begin position="41"/>
        <end position="61"/>
    </location>
</feature>
<keyword evidence="1" id="KW-0812">Transmembrane</keyword>
<sequence>MQDYKNRKFTLPEIMGVSAAFIMFMAIGMIMGGTAAGNDKVFYSGAALFSLGAVIAIYLLIKYGKKKEDDF</sequence>
<dbReference type="HOGENOM" id="CLU_2735829_0_0_7"/>
<protein>
    <submittedName>
        <fullName evidence="2">Uncharacterized protein</fullName>
    </submittedName>
</protein>
<gene>
    <name evidence="2" type="ordered locus">NAMH_0662</name>
</gene>
<accession>B9L8W6</accession>
<dbReference type="KEGG" id="nam:NAMH_0662"/>
<dbReference type="AlphaFoldDB" id="B9L8W6"/>
<dbReference type="STRING" id="598659.NAMH_0662"/>
<evidence type="ECO:0000313" key="3">
    <source>
        <dbReference type="Proteomes" id="UP000000448"/>
    </source>
</evidence>
<dbReference type="OrthoDB" id="5373233at2"/>
<keyword evidence="1" id="KW-0472">Membrane</keyword>
<dbReference type="Proteomes" id="UP000000448">
    <property type="component" value="Chromosome"/>
</dbReference>
<proteinExistence type="predicted"/>
<keyword evidence="1" id="KW-1133">Transmembrane helix</keyword>
<organism evidence="2 3">
    <name type="scientific">Nautilia profundicola (strain ATCC BAA-1463 / DSM 18972 / AmH)</name>
    <dbReference type="NCBI Taxonomy" id="598659"/>
    <lineage>
        <taxon>Bacteria</taxon>
        <taxon>Pseudomonadati</taxon>
        <taxon>Campylobacterota</taxon>
        <taxon>Epsilonproteobacteria</taxon>
        <taxon>Nautiliales</taxon>
        <taxon>Nautiliaceae</taxon>
        <taxon>Nautilia</taxon>
    </lineage>
</organism>
<reference evidence="2 3" key="1">
    <citation type="journal article" date="2009" name="PLoS Genet.">
        <title>Adaptations to submarine hydrothermal environments exemplified by the genome of Nautilia profundicola.</title>
        <authorList>
            <person name="Campbell B.J."/>
            <person name="Smith J.L."/>
            <person name="Hanson T.E."/>
            <person name="Klotz M.G."/>
            <person name="Stein L.Y."/>
            <person name="Lee C.K."/>
            <person name="Wu D."/>
            <person name="Robinson J.M."/>
            <person name="Khouri H.M."/>
            <person name="Eisen J.A."/>
            <person name="Cary S.C."/>
        </authorList>
    </citation>
    <scope>NUCLEOTIDE SEQUENCE [LARGE SCALE GENOMIC DNA]</scope>
    <source>
        <strain evidence="3">ATCC BAA-1463 / DSM 18972 / AmH</strain>
    </source>
</reference>